<dbReference type="InterPro" id="IPR003691">
    <property type="entry name" value="FluC"/>
</dbReference>
<reference evidence="13 14" key="1">
    <citation type="submission" date="2020-08" db="EMBL/GenBank/DDBJ databases">
        <title>Genomic Encyclopedia of Type Strains, Phase III (KMG-III): the genomes of soil and plant-associated and newly described type strains.</title>
        <authorList>
            <person name="Whitman W."/>
        </authorList>
    </citation>
    <scope>NUCLEOTIDE SEQUENCE [LARGE SCALE GENOMIC DNA]</scope>
    <source>
        <strain evidence="13 14">CECT 7015</strain>
    </source>
</reference>
<comment type="catalytic activity">
    <reaction evidence="11">
        <text>fluoride(in) = fluoride(out)</text>
        <dbReference type="Rhea" id="RHEA:76159"/>
        <dbReference type="ChEBI" id="CHEBI:17051"/>
    </reaction>
    <physiologicalReaction direction="left-to-right" evidence="11">
        <dbReference type="Rhea" id="RHEA:76160"/>
    </physiologicalReaction>
</comment>
<comment type="subcellular location">
    <subcellularLocation>
        <location evidence="1 12">Cell membrane</location>
        <topology evidence="1 12">Multi-pass membrane protein</topology>
    </subcellularLocation>
</comment>
<dbReference type="AlphaFoldDB" id="A0A839UBH3"/>
<keyword evidence="6 12" id="KW-0915">Sodium</keyword>
<feature type="transmembrane region" description="Helical" evidence="12">
    <location>
        <begin position="66"/>
        <end position="84"/>
    </location>
</feature>
<dbReference type="Proteomes" id="UP000554520">
    <property type="component" value="Unassembled WGS sequence"/>
</dbReference>
<evidence type="ECO:0000256" key="1">
    <source>
        <dbReference type="ARBA" id="ARBA00004651"/>
    </source>
</evidence>
<dbReference type="RefSeq" id="WP_183663323.1">
    <property type="nucleotide sequence ID" value="NZ_JACHXN010000011.1"/>
</dbReference>
<feature type="transmembrane region" description="Helical" evidence="12">
    <location>
        <begin position="27"/>
        <end position="54"/>
    </location>
</feature>
<evidence type="ECO:0000256" key="2">
    <source>
        <dbReference type="ARBA" id="ARBA00022475"/>
    </source>
</evidence>
<name>A0A839UBH3_9HYPH</name>
<evidence type="ECO:0000256" key="7">
    <source>
        <dbReference type="ARBA" id="ARBA00023065"/>
    </source>
</evidence>
<keyword evidence="5 12" id="KW-1133">Transmembrane helix</keyword>
<dbReference type="EMBL" id="JACHXN010000011">
    <property type="protein sequence ID" value="MBB3147213.1"/>
    <property type="molecule type" value="Genomic_DNA"/>
</dbReference>
<comment type="function">
    <text evidence="12">Fluoride-specific ion channel. Important for reducing fluoride concentration in the cell, thus reducing its toxicity.</text>
</comment>
<keyword evidence="14" id="KW-1185">Reference proteome</keyword>
<comment type="activity regulation">
    <text evidence="12">Na(+) is not transported, but it plays an essential structural role and its presence is essential for fluoride channel function.</text>
</comment>
<evidence type="ECO:0000256" key="10">
    <source>
        <dbReference type="ARBA" id="ARBA00035120"/>
    </source>
</evidence>
<dbReference type="HAMAP" id="MF_00454">
    <property type="entry name" value="FluC"/>
    <property type="match status" value="1"/>
</dbReference>
<keyword evidence="8 12" id="KW-0472">Membrane</keyword>
<keyword evidence="4 12" id="KW-0812">Transmembrane</keyword>
<comment type="caution">
    <text evidence="13">The sequence shown here is derived from an EMBL/GenBank/DDBJ whole genome shotgun (WGS) entry which is preliminary data.</text>
</comment>
<evidence type="ECO:0000256" key="4">
    <source>
        <dbReference type="ARBA" id="ARBA00022692"/>
    </source>
</evidence>
<proteinExistence type="inferred from homology"/>
<dbReference type="PANTHER" id="PTHR28259">
    <property type="entry name" value="FLUORIDE EXPORT PROTEIN 1-RELATED"/>
    <property type="match status" value="1"/>
</dbReference>
<accession>A0A839UBH3</accession>
<dbReference type="NCBIfam" id="NF010794">
    <property type="entry name" value="PRK14198.1"/>
    <property type="match status" value="1"/>
</dbReference>
<keyword evidence="3" id="KW-0997">Cell inner membrane</keyword>
<dbReference type="GO" id="GO:0140114">
    <property type="term" value="P:cellular detoxification of fluoride"/>
    <property type="evidence" value="ECO:0007669"/>
    <property type="project" value="UniProtKB-UniRule"/>
</dbReference>
<evidence type="ECO:0000256" key="6">
    <source>
        <dbReference type="ARBA" id="ARBA00023053"/>
    </source>
</evidence>
<dbReference type="PANTHER" id="PTHR28259:SF1">
    <property type="entry name" value="FLUORIDE EXPORT PROTEIN 1-RELATED"/>
    <property type="match status" value="1"/>
</dbReference>
<feature type="binding site" evidence="12">
    <location>
        <position position="77"/>
    </location>
    <ligand>
        <name>Na(+)</name>
        <dbReference type="ChEBI" id="CHEBI:29101"/>
        <note>structural</note>
    </ligand>
</feature>
<dbReference type="GO" id="GO:0062054">
    <property type="term" value="F:fluoride channel activity"/>
    <property type="evidence" value="ECO:0007669"/>
    <property type="project" value="UniProtKB-UniRule"/>
</dbReference>
<keyword evidence="12" id="KW-0813">Transport</keyword>
<feature type="transmembrane region" description="Helical" evidence="12">
    <location>
        <begin position="96"/>
        <end position="120"/>
    </location>
</feature>
<keyword evidence="12" id="KW-0479">Metal-binding</keyword>
<evidence type="ECO:0000256" key="3">
    <source>
        <dbReference type="ARBA" id="ARBA00022519"/>
    </source>
</evidence>
<evidence type="ECO:0000256" key="8">
    <source>
        <dbReference type="ARBA" id="ARBA00023136"/>
    </source>
</evidence>
<comment type="similarity">
    <text evidence="10 12">Belongs to the fluoride channel Fluc/FEX (TC 1.A.43) family.</text>
</comment>
<gene>
    <name evidence="12" type="primary">fluC</name>
    <name evidence="12" type="synonym">crcB</name>
    <name evidence="13" type="ORF">FHS21_003629</name>
</gene>
<dbReference type="Pfam" id="PF02537">
    <property type="entry name" value="CRCB"/>
    <property type="match status" value="1"/>
</dbReference>
<feature type="binding site" evidence="12">
    <location>
        <position position="74"/>
    </location>
    <ligand>
        <name>Na(+)</name>
        <dbReference type="ChEBI" id="CHEBI:29101"/>
        <note>structural</note>
    </ligand>
</feature>
<protein>
    <recommendedName>
        <fullName evidence="12">Fluoride-specific ion channel FluC</fullName>
    </recommendedName>
</protein>
<dbReference type="GO" id="GO:0046872">
    <property type="term" value="F:metal ion binding"/>
    <property type="evidence" value="ECO:0007669"/>
    <property type="project" value="UniProtKB-KW"/>
</dbReference>
<evidence type="ECO:0000313" key="14">
    <source>
        <dbReference type="Proteomes" id="UP000554520"/>
    </source>
</evidence>
<keyword evidence="7 12" id="KW-0406">Ion transport</keyword>
<evidence type="ECO:0000313" key="13">
    <source>
        <dbReference type="EMBL" id="MBB3147213.1"/>
    </source>
</evidence>
<evidence type="ECO:0000256" key="11">
    <source>
        <dbReference type="ARBA" id="ARBA00035585"/>
    </source>
</evidence>
<keyword evidence="9 12" id="KW-0407">Ion channel</keyword>
<keyword evidence="2 12" id="KW-1003">Cell membrane</keyword>
<organism evidence="13 14">
    <name type="scientific">Phyllobacterium trifolii</name>
    <dbReference type="NCBI Taxonomy" id="300193"/>
    <lineage>
        <taxon>Bacteria</taxon>
        <taxon>Pseudomonadati</taxon>
        <taxon>Pseudomonadota</taxon>
        <taxon>Alphaproteobacteria</taxon>
        <taxon>Hyphomicrobiales</taxon>
        <taxon>Phyllobacteriaceae</taxon>
        <taxon>Phyllobacterium</taxon>
    </lineage>
</organism>
<evidence type="ECO:0000256" key="9">
    <source>
        <dbReference type="ARBA" id="ARBA00023303"/>
    </source>
</evidence>
<evidence type="ECO:0000256" key="5">
    <source>
        <dbReference type="ARBA" id="ARBA00022989"/>
    </source>
</evidence>
<dbReference type="NCBIfam" id="TIGR00494">
    <property type="entry name" value="crcB"/>
    <property type="match status" value="1"/>
</dbReference>
<dbReference type="GO" id="GO:0005886">
    <property type="term" value="C:plasma membrane"/>
    <property type="evidence" value="ECO:0007669"/>
    <property type="project" value="UniProtKB-SubCell"/>
</dbReference>
<evidence type="ECO:0000256" key="12">
    <source>
        <dbReference type="HAMAP-Rule" id="MF_00454"/>
    </source>
</evidence>
<sequence length="127" mass="13641">MIYLVVFFGAGIGGVLRHAVNTGAARLFGYGFPFGTLTVNVLGSVIMGLLTEFFVVRSGLPQELRLFMTTGLLGGFTTFSTFSLDAVSLWERGQWGMAAVYVALSLVALMVGLFIGLSMIRFSGQRS</sequence>